<name>A0A8J6PQV5_9HYPH</name>
<reference evidence="1" key="1">
    <citation type="submission" date="2020-09" db="EMBL/GenBank/DDBJ databases">
        <title>Genome seq and assembly of Tianweitania sp.</title>
        <authorList>
            <person name="Chhetri G."/>
        </authorList>
    </citation>
    <scope>NUCLEOTIDE SEQUENCE</scope>
    <source>
        <strain evidence="1">Rool2</strain>
    </source>
</reference>
<organism evidence="1 2">
    <name type="scientific">Oryzicola mucosus</name>
    <dbReference type="NCBI Taxonomy" id="2767425"/>
    <lineage>
        <taxon>Bacteria</taxon>
        <taxon>Pseudomonadati</taxon>
        <taxon>Pseudomonadota</taxon>
        <taxon>Alphaproteobacteria</taxon>
        <taxon>Hyphomicrobiales</taxon>
        <taxon>Phyllobacteriaceae</taxon>
        <taxon>Oryzicola</taxon>
    </lineage>
</organism>
<comment type="caution">
    <text evidence="1">The sequence shown here is derived from an EMBL/GenBank/DDBJ whole genome shotgun (WGS) entry which is preliminary data.</text>
</comment>
<proteinExistence type="predicted"/>
<sequence>MDTDFRPLPSEQWPDALEHLKGSFAEQLNVYRVMAHNPALLSAWAGFRKHVVVENCLGADLTEIAILRAAYHLKSQYERAHHIVRARACGVSDKVIRDILDGRLVDDERYSVIVQSVDELVRDARLQPTTVSTLVAAVGKPGVLDLIAIVGFYTTLGCILNSFETPVENHISAELDTSPL</sequence>
<protein>
    <submittedName>
        <fullName evidence="1">Carboxymuconolactone decarboxylase family protein</fullName>
    </submittedName>
</protein>
<evidence type="ECO:0000313" key="2">
    <source>
        <dbReference type="Proteomes" id="UP000643405"/>
    </source>
</evidence>
<dbReference type="InterPro" id="IPR029032">
    <property type="entry name" value="AhpD-like"/>
</dbReference>
<evidence type="ECO:0000313" key="1">
    <source>
        <dbReference type="EMBL" id="MBD0417202.1"/>
    </source>
</evidence>
<accession>A0A8J6PQV5</accession>
<dbReference type="RefSeq" id="WP_188166640.1">
    <property type="nucleotide sequence ID" value="NZ_JACVVX010000010.1"/>
</dbReference>
<dbReference type="PANTHER" id="PTHR34846">
    <property type="entry name" value="4-CARBOXYMUCONOLACTONE DECARBOXYLASE FAMILY PROTEIN (AFU_ORTHOLOGUE AFUA_6G11590)"/>
    <property type="match status" value="1"/>
</dbReference>
<keyword evidence="2" id="KW-1185">Reference proteome</keyword>
<dbReference type="Gene3D" id="1.20.1290.10">
    <property type="entry name" value="AhpD-like"/>
    <property type="match status" value="1"/>
</dbReference>
<gene>
    <name evidence="1" type="ORF">ICI42_21400</name>
</gene>
<dbReference type="PANTHER" id="PTHR34846:SF5">
    <property type="entry name" value="CARBOXYMUCONOLACTONE DECARBOXYLASE-LIKE DOMAIN-CONTAINING PROTEIN"/>
    <property type="match status" value="1"/>
</dbReference>
<dbReference type="SUPFAM" id="SSF69118">
    <property type="entry name" value="AhpD-like"/>
    <property type="match status" value="1"/>
</dbReference>
<dbReference type="AlphaFoldDB" id="A0A8J6PQV5"/>
<dbReference type="Proteomes" id="UP000643405">
    <property type="component" value="Unassembled WGS sequence"/>
</dbReference>
<dbReference type="EMBL" id="JACVVX010000010">
    <property type="protein sequence ID" value="MBD0417202.1"/>
    <property type="molecule type" value="Genomic_DNA"/>
</dbReference>